<gene>
    <name evidence="1" type="ORF">CJP16_15955</name>
</gene>
<accession>A0A2N3ISY0</accession>
<reference evidence="1 2" key="1">
    <citation type="journal article" date="2017" name="Front. Microbiol.">
        <title>Strong Genomic and Phenotypic Heterogeneity in the Aeromonas sobria Species Complex.</title>
        <authorList>
            <person name="Gauthier J."/>
            <person name="Vincent A.T."/>
            <person name="Charette S.J."/>
            <person name="Derome N."/>
        </authorList>
    </citation>
    <scope>NUCLEOTIDE SEQUENCE [LARGE SCALE GENOMIC DNA]</scope>
    <source>
        <strain evidence="1 2">TM18</strain>
    </source>
</reference>
<keyword evidence="2" id="KW-1185">Reference proteome</keyword>
<proteinExistence type="predicted"/>
<comment type="caution">
    <text evidence="1">The sequence shown here is derived from an EMBL/GenBank/DDBJ whole genome shotgun (WGS) entry which is preliminary data.</text>
</comment>
<name>A0A2N3ISY0_AERSO</name>
<protein>
    <submittedName>
        <fullName evidence="1">Uncharacterized protein</fullName>
    </submittedName>
</protein>
<dbReference type="EMBL" id="NQMM01000046">
    <property type="protein sequence ID" value="PKQ74883.1"/>
    <property type="molecule type" value="Genomic_DNA"/>
</dbReference>
<evidence type="ECO:0000313" key="2">
    <source>
        <dbReference type="Proteomes" id="UP000233467"/>
    </source>
</evidence>
<dbReference type="AlphaFoldDB" id="A0A2N3ISY0"/>
<organism evidence="1 2">
    <name type="scientific">Aeromonas sobria</name>
    <dbReference type="NCBI Taxonomy" id="646"/>
    <lineage>
        <taxon>Bacteria</taxon>
        <taxon>Pseudomonadati</taxon>
        <taxon>Pseudomonadota</taxon>
        <taxon>Gammaproteobacteria</taxon>
        <taxon>Aeromonadales</taxon>
        <taxon>Aeromonadaceae</taxon>
        <taxon>Aeromonas</taxon>
    </lineage>
</organism>
<dbReference type="Proteomes" id="UP000233467">
    <property type="component" value="Unassembled WGS sequence"/>
</dbReference>
<evidence type="ECO:0000313" key="1">
    <source>
        <dbReference type="EMBL" id="PKQ74883.1"/>
    </source>
</evidence>
<sequence length="92" mass="10213">MPCQCCSKQLNIGVLHKHDELGNEYKSCPRCSDTNGSEHVFHRHPEAFGQTPARKTPTNPQGDQSYCVDCRTLDPGAPSTVYLNGKPCSFFK</sequence>